<sequence length="88" mass="9780">MLPHFESVPARHGAVGCCFKKDADGQDVLLHVGLVVLVDGQLKVLNTNAKSGPELMPLRTFNRLALDVRYYDDRHDPNLPQQTGQNEV</sequence>
<dbReference type="EMBL" id="KP795491">
    <property type="protein sequence ID" value="AKN36437.1"/>
    <property type="molecule type" value="Genomic_DNA"/>
</dbReference>
<organism evidence="1">
    <name type="scientific">Vibrio splendidus</name>
    <dbReference type="NCBI Taxonomy" id="29497"/>
    <lineage>
        <taxon>Bacteria</taxon>
        <taxon>Pseudomonadati</taxon>
        <taxon>Pseudomonadota</taxon>
        <taxon>Gammaproteobacteria</taxon>
        <taxon>Vibrionales</taxon>
        <taxon>Vibrionaceae</taxon>
        <taxon>Vibrio</taxon>
    </lineage>
</organism>
<accession>A0A0H3ZPR5</accession>
<reference evidence="1" key="1">
    <citation type="journal article" date="2015" name="MBio">
        <title>Eco-Evolutionary Dynamics of Episomes among Ecologically Cohesive Bacterial Populations.</title>
        <authorList>
            <person name="Xue H."/>
            <person name="Cordero O.X."/>
            <person name="Camas F.M."/>
            <person name="Trimble W."/>
            <person name="Meyer F."/>
            <person name="Guglielmini J."/>
            <person name="Rocha E.P."/>
            <person name="Polz M.F."/>
        </authorList>
    </citation>
    <scope>NUCLEOTIDE SEQUENCE</scope>
    <source>
        <strain evidence="1">FF_308</strain>
    </source>
</reference>
<proteinExistence type="predicted"/>
<dbReference type="AlphaFoldDB" id="A0A0H3ZPR5"/>
<evidence type="ECO:0000313" key="1">
    <source>
        <dbReference type="EMBL" id="AKN36437.1"/>
    </source>
</evidence>
<name>A0A0H3ZPR5_VIBSP</name>
<protein>
    <submittedName>
        <fullName evidence="1">Uncharacterized protein</fullName>
    </submittedName>
</protein>